<evidence type="ECO:0000256" key="3">
    <source>
        <dbReference type="SAM" id="SignalP"/>
    </source>
</evidence>
<dbReference type="RefSeq" id="WP_345216444.1">
    <property type="nucleotide sequence ID" value="NZ_BAABGN010000011.1"/>
</dbReference>
<feature type="signal peptide" evidence="3">
    <location>
        <begin position="1"/>
        <end position="31"/>
    </location>
</feature>
<dbReference type="EMBL" id="BAABGN010000011">
    <property type="protein sequence ID" value="GAA4425594.1"/>
    <property type="molecule type" value="Genomic_DNA"/>
</dbReference>
<evidence type="ECO:0000313" key="4">
    <source>
        <dbReference type="EMBL" id="GAA4425594.1"/>
    </source>
</evidence>
<dbReference type="PROSITE" id="PS00430">
    <property type="entry name" value="TONB_DEPENDENT_REC_1"/>
    <property type="match status" value="1"/>
</dbReference>
<name>A0ABP8LBW2_9MICO</name>
<sequence length="757" mass="79287">MTFSRAARRPVAALAAALTAVVGCLAGPAAAAPDEPEAARGLEVEITDMFPSVLSPGETLTVSGTVVNRSDQDAPAPELQLNMQRYTPISRTSLRQWMDPQSYSITTPLAVEELDAVAPGATEAFSVEVAPEDLRLPESYYAWGPHGVEVAVSDTGGTTLAGVDRSVALWYPDVDAQATPMSVLVPVTASAQERIEASANPGEGAVADAAAPRLLGLLSAVDQPGVTTAVESEFLLRSEETGGEEETTEESTEGESIEGGTDEESTGEEETPAGEEETPAGEEETPTDAETTEQPTGEDTGETTDEADETPESTGANDLGEALNDLNLETDRQVAVLPRDDADIAALAHTDATERLANVMEESAAAADDAGIVGAEVLAWPATQTPDTQTVAAAARAGATTAVLPFSSVTPLEQLTYTPTGRADLDVGEDRLPAVLVDRGASSVLAGRLPPVPGTEDRSTELNPLDTRQLLLAESAVINRERPNDQRAITLALPRAYRGNTAALADAISGLMSAPWVQPTTLSEVRDLAAPELDRDSLPERVVADTELTRAQLANMDAELDRARDYASVTEEPEVVLDPVAAHISSALSAAWRRDTEARGELLEGVRERVAKLDSQLVALESSPVNVINSSAELPVHVRNDLPSEVTVGVALDPSDDRLQVDGPVSVTVPASSQATVEVPVRAVGSGNVTAAVQLLDADGEPVGTPSELQVRVRADWESVGTTVAAVVLGLMLVIGLTRTVRRGRRMKPAAPEEVQA</sequence>
<protein>
    <recommendedName>
        <fullName evidence="6">Secreted protein</fullName>
    </recommendedName>
</protein>
<organism evidence="4 5">
    <name type="scientific">Georgenia halophila</name>
    <dbReference type="NCBI Taxonomy" id="620889"/>
    <lineage>
        <taxon>Bacteria</taxon>
        <taxon>Bacillati</taxon>
        <taxon>Actinomycetota</taxon>
        <taxon>Actinomycetes</taxon>
        <taxon>Micrococcales</taxon>
        <taxon>Bogoriellaceae</taxon>
        <taxon>Georgenia</taxon>
    </lineage>
</organism>
<keyword evidence="2" id="KW-0472">Membrane</keyword>
<dbReference type="InterPro" id="IPR010916">
    <property type="entry name" value="TonB_box_CS"/>
</dbReference>
<accession>A0ABP8LBW2</accession>
<evidence type="ECO:0008006" key="6">
    <source>
        <dbReference type="Google" id="ProtNLM"/>
    </source>
</evidence>
<keyword evidence="3" id="KW-0732">Signal</keyword>
<feature type="compositionally biased region" description="Acidic residues" evidence="1">
    <location>
        <begin position="241"/>
        <end position="291"/>
    </location>
</feature>
<evidence type="ECO:0000256" key="2">
    <source>
        <dbReference type="SAM" id="Phobius"/>
    </source>
</evidence>
<dbReference type="Proteomes" id="UP001500622">
    <property type="component" value="Unassembled WGS sequence"/>
</dbReference>
<feature type="transmembrane region" description="Helical" evidence="2">
    <location>
        <begin position="720"/>
        <end position="738"/>
    </location>
</feature>
<feature type="chain" id="PRO_5046966539" description="Secreted protein" evidence="3">
    <location>
        <begin position="32"/>
        <end position="757"/>
    </location>
</feature>
<keyword evidence="2" id="KW-1133">Transmembrane helix</keyword>
<feature type="compositionally biased region" description="Acidic residues" evidence="1">
    <location>
        <begin position="299"/>
        <end position="311"/>
    </location>
</feature>
<evidence type="ECO:0000256" key="1">
    <source>
        <dbReference type="SAM" id="MobiDB-lite"/>
    </source>
</evidence>
<dbReference type="Pfam" id="PF19516">
    <property type="entry name" value="DUF6049"/>
    <property type="match status" value="1"/>
</dbReference>
<keyword evidence="5" id="KW-1185">Reference proteome</keyword>
<dbReference type="InterPro" id="IPR046112">
    <property type="entry name" value="DUF6049"/>
</dbReference>
<comment type="caution">
    <text evidence="4">The sequence shown here is derived from an EMBL/GenBank/DDBJ whole genome shotgun (WGS) entry which is preliminary data.</text>
</comment>
<keyword evidence="2" id="KW-0812">Transmembrane</keyword>
<reference evidence="5" key="1">
    <citation type="journal article" date="2019" name="Int. J. Syst. Evol. Microbiol.">
        <title>The Global Catalogue of Microorganisms (GCM) 10K type strain sequencing project: providing services to taxonomists for standard genome sequencing and annotation.</title>
        <authorList>
            <consortium name="The Broad Institute Genomics Platform"/>
            <consortium name="The Broad Institute Genome Sequencing Center for Infectious Disease"/>
            <person name="Wu L."/>
            <person name="Ma J."/>
        </authorList>
    </citation>
    <scope>NUCLEOTIDE SEQUENCE [LARGE SCALE GENOMIC DNA]</scope>
    <source>
        <strain evidence="5">JCM 17810</strain>
    </source>
</reference>
<gene>
    <name evidence="4" type="ORF">GCM10023169_23370</name>
</gene>
<evidence type="ECO:0000313" key="5">
    <source>
        <dbReference type="Proteomes" id="UP001500622"/>
    </source>
</evidence>
<proteinExistence type="predicted"/>
<dbReference type="PROSITE" id="PS51257">
    <property type="entry name" value="PROKAR_LIPOPROTEIN"/>
    <property type="match status" value="1"/>
</dbReference>
<feature type="region of interest" description="Disordered" evidence="1">
    <location>
        <begin position="233"/>
        <end position="320"/>
    </location>
</feature>